<reference evidence="2" key="1">
    <citation type="journal article" date="2017" name="Nat. Microbiol.">
        <title>Global analysis of biosynthetic gene clusters reveals vast potential of secondary metabolite production in Penicillium species.</title>
        <authorList>
            <person name="Nielsen J.C."/>
            <person name="Grijseels S."/>
            <person name="Prigent S."/>
            <person name="Ji B."/>
            <person name="Dainat J."/>
            <person name="Nielsen K.F."/>
            <person name="Frisvad J.C."/>
            <person name="Workman M."/>
            <person name="Nielsen J."/>
        </authorList>
    </citation>
    <scope>NUCLEOTIDE SEQUENCE [LARGE SCALE GENOMIC DNA]</scope>
    <source>
        <strain evidence="2">IBT 13039</strain>
    </source>
</reference>
<evidence type="ECO:0000313" key="1">
    <source>
        <dbReference type="EMBL" id="OQE90628.1"/>
    </source>
</evidence>
<accession>A0A1V6YTL3</accession>
<comment type="caution">
    <text evidence="1">The sequence shown here is derived from an EMBL/GenBank/DDBJ whole genome shotgun (WGS) entry which is preliminary data.</text>
</comment>
<dbReference type="Gene3D" id="2.80.10.50">
    <property type="match status" value="1"/>
</dbReference>
<dbReference type="InterPro" id="IPR008999">
    <property type="entry name" value="Actin-crosslinking"/>
</dbReference>
<dbReference type="CDD" id="cd00257">
    <property type="entry name" value="beta-trefoil_FSCN-like"/>
    <property type="match status" value="1"/>
</dbReference>
<dbReference type="AlphaFoldDB" id="A0A1V6YTL3"/>
<evidence type="ECO:0008006" key="3">
    <source>
        <dbReference type="Google" id="ProtNLM"/>
    </source>
</evidence>
<protein>
    <recommendedName>
        <fullName evidence="3">Ricin B lectin domain-containing protein</fullName>
    </recommendedName>
</protein>
<dbReference type="Proteomes" id="UP000191691">
    <property type="component" value="Unassembled WGS sequence"/>
</dbReference>
<dbReference type="SUPFAM" id="SSF50405">
    <property type="entry name" value="Actin-crosslinking proteins"/>
    <property type="match status" value="1"/>
</dbReference>
<sequence length="161" mass="17548">MFSTQSQITIESQKFPGSYLRIDGSAVTSFKINGGGTVNAQNFVGAWEKFMIVKDPTSDVFAIRSSQFQNVYLRLDGQGVTPGHIYLNGAGTVNCQYGNDRWEKFRFEPQSDGSKAIASVQFPGVYLRLDNSTGGGGISGSGTVNCQGRVDAYEKFLIHKI</sequence>
<dbReference type="OMA" id="GVFLRMD"/>
<keyword evidence="2" id="KW-1185">Reference proteome</keyword>
<dbReference type="EMBL" id="MOOB01000011">
    <property type="protein sequence ID" value="OQE90628.1"/>
    <property type="molecule type" value="Genomic_DNA"/>
</dbReference>
<organism evidence="1 2">
    <name type="scientific">Penicillium nalgiovense</name>
    <dbReference type="NCBI Taxonomy" id="60175"/>
    <lineage>
        <taxon>Eukaryota</taxon>
        <taxon>Fungi</taxon>
        <taxon>Dikarya</taxon>
        <taxon>Ascomycota</taxon>
        <taxon>Pezizomycotina</taxon>
        <taxon>Eurotiomycetes</taxon>
        <taxon>Eurotiomycetidae</taxon>
        <taxon>Eurotiales</taxon>
        <taxon>Aspergillaceae</taxon>
        <taxon>Penicillium</taxon>
    </lineage>
</organism>
<name>A0A1V6YTL3_PENNA</name>
<gene>
    <name evidence="1" type="ORF">PENNAL_c0011G02008</name>
</gene>
<evidence type="ECO:0000313" key="2">
    <source>
        <dbReference type="Proteomes" id="UP000191691"/>
    </source>
</evidence>
<proteinExistence type="predicted"/>